<dbReference type="GeneID" id="82158523"/>
<name>A0ABX2AX49_9BACT</name>
<dbReference type="Proteomes" id="UP001193734">
    <property type="component" value="Unassembled WGS sequence"/>
</dbReference>
<protein>
    <submittedName>
        <fullName evidence="2">Uncharacterized protein</fullName>
    </submittedName>
</protein>
<evidence type="ECO:0000313" key="2">
    <source>
        <dbReference type="EMBL" id="NPE15064.1"/>
    </source>
</evidence>
<feature type="transmembrane region" description="Helical" evidence="1">
    <location>
        <begin position="98"/>
        <end position="115"/>
    </location>
</feature>
<keyword evidence="1" id="KW-0472">Membrane</keyword>
<evidence type="ECO:0000256" key="1">
    <source>
        <dbReference type="SAM" id="Phobius"/>
    </source>
</evidence>
<evidence type="ECO:0000313" key="3">
    <source>
        <dbReference type="Proteomes" id="UP001193734"/>
    </source>
</evidence>
<accession>A0ABX2AX49</accession>
<keyword evidence="1" id="KW-0812">Transmembrane</keyword>
<comment type="caution">
    <text evidence="2">The sequence shown here is derived from an EMBL/GenBank/DDBJ whole genome shotgun (WGS) entry which is preliminary data.</text>
</comment>
<dbReference type="EMBL" id="JABKKE010000025">
    <property type="protein sequence ID" value="NPE15064.1"/>
    <property type="molecule type" value="Genomic_DNA"/>
</dbReference>
<reference evidence="2 3" key="1">
    <citation type="submission" date="2020-05" db="EMBL/GenBank/DDBJ databases">
        <title>Distinct polysaccharide utilization as determinants for interspecies competition between intestinal Prevotella spp.</title>
        <authorList>
            <person name="Galvez E.J.C."/>
            <person name="Iljazovic A."/>
            <person name="Strowig T."/>
        </authorList>
    </citation>
    <scope>NUCLEOTIDE SEQUENCE [LARGE SCALE GENOMIC DNA]</scope>
    <source>
        <strain evidence="2 3">PROD</strain>
    </source>
</reference>
<dbReference type="RefSeq" id="WP_172174490.1">
    <property type="nucleotide sequence ID" value="NZ_CASGIA010000027.1"/>
</dbReference>
<keyword evidence="3" id="KW-1185">Reference proteome</keyword>
<proteinExistence type="predicted"/>
<keyword evidence="1" id="KW-1133">Transmembrane helix</keyword>
<gene>
    <name evidence="2" type="ORF">HPS55_12175</name>
</gene>
<sequence>MEKMDDIKNVKMLMDRFFDGATSIDEERRLYAFFASDDVPAELEEYCEMFRDFALLVPPATPAAAGGNTAGEEPDGRGECCMPVPPQTRRRFAVLRRVSVAAAAVVLIAAGIFIAEDIRYRNRLSSLYGGSYMIVDGQRTDNLKKILPHIESTLRMVEIQEHRASAEAAITAAEQDVLGAISDPEERERIRRLLE</sequence>
<organism evidence="2 3">
    <name type="scientific">Xylanibacter rodentium</name>
    <dbReference type="NCBI Taxonomy" id="2736289"/>
    <lineage>
        <taxon>Bacteria</taxon>
        <taxon>Pseudomonadati</taxon>
        <taxon>Bacteroidota</taxon>
        <taxon>Bacteroidia</taxon>
        <taxon>Bacteroidales</taxon>
        <taxon>Prevotellaceae</taxon>
        <taxon>Xylanibacter</taxon>
    </lineage>
</organism>